<accession>A0ABP9WVC5</accession>
<evidence type="ECO:0000313" key="1">
    <source>
        <dbReference type="EMBL" id="GAA5527165.1"/>
    </source>
</evidence>
<proteinExistence type="predicted"/>
<evidence type="ECO:0000313" key="2">
    <source>
        <dbReference type="Proteomes" id="UP001428290"/>
    </source>
</evidence>
<gene>
    <name evidence="1" type="ORF">Hgul01_00949</name>
</gene>
<organism evidence="1 2">
    <name type="scientific">Herpetosiphon gulosus</name>
    <dbReference type="NCBI Taxonomy" id="1973496"/>
    <lineage>
        <taxon>Bacteria</taxon>
        <taxon>Bacillati</taxon>
        <taxon>Chloroflexota</taxon>
        <taxon>Chloroflexia</taxon>
        <taxon>Herpetosiphonales</taxon>
        <taxon>Herpetosiphonaceae</taxon>
        <taxon>Herpetosiphon</taxon>
    </lineage>
</organism>
<dbReference type="EMBL" id="BAABRU010000003">
    <property type="protein sequence ID" value="GAA5527165.1"/>
    <property type="molecule type" value="Genomic_DNA"/>
</dbReference>
<protein>
    <submittedName>
        <fullName evidence="1">Uncharacterized protein</fullName>
    </submittedName>
</protein>
<comment type="caution">
    <text evidence="1">The sequence shown here is derived from an EMBL/GenBank/DDBJ whole genome shotgun (WGS) entry which is preliminary data.</text>
</comment>
<dbReference type="Proteomes" id="UP001428290">
    <property type="component" value="Unassembled WGS sequence"/>
</dbReference>
<dbReference type="Pfam" id="PF09670">
    <property type="entry name" value="Cas_Cas02710"/>
    <property type="match status" value="1"/>
</dbReference>
<name>A0ABP9WVC5_9CHLR</name>
<reference evidence="1 2" key="1">
    <citation type="submission" date="2024-02" db="EMBL/GenBank/DDBJ databases">
        <title>Herpetosiphon gulosus NBRC 112829.</title>
        <authorList>
            <person name="Ichikawa N."/>
            <person name="Katano-Makiyama Y."/>
            <person name="Hidaka K."/>
        </authorList>
    </citation>
    <scope>NUCLEOTIDE SEQUENCE [LARGE SCALE GENOMIC DNA]</scope>
    <source>
        <strain evidence="1 2">NBRC 112829</strain>
    </source>
</reference>
<sequence>MSVKNYSFNPVKKMNNPRIAEICSKLSRFYYLWNTFNFNEAFSISKELFNQILQFSNLFVTKFNIDLNILQNQMTTIDLLHQNNRLKLLWNFFFTAERYEKNNQNDISALLYYRTIESIFDNALKDISENFDRSNPNYETLSNNPEELKNDFIRIKSEYTKRSISNLPKNLSLVDSYCLLEAAGSELMKNNQKFQSKRVIGVSETRNVSIYAHGITPMNKNSVEKIKNLAIDILLTYINIKGIESIEHERENFQFLLLDNKQ</sequence>
<keyword evidence="2" id="KW-1185">Reference proteome</keyword>